<keyword evidence="4" id="KW-0819">tRNA processing</keyword>
<dbReference type="InterPro" id="IPR001680">
    <property type="entry name" value="WD40_rpt"/>
</dbReference>
<dbReference type="InterPro" id="IPR036322">
    <property type="entry name" value="WD40_repeat_dom_sf"/>
</dbReference>
<dbReference type="AlphaFoldDB" id="A0A9N9C4Z6"/>
<protein>
    <submittedName>
        <fullName evidence="9">5743_t:CDS:1</fullName>
    </submittedName>
</protein>
<dbReference type="PANTHER" id="PTHR14344">
    <property type="entry name" value="WD REPEAT PROTEIN"/>
    <property type="match status" value="1"/>
</dbReference>
<dbReference type="InterPro" id="IPR051973">
    <property type="entry name" value="tRNA_Anticodon_Mtase-Reg"/>
</dbReference>
<evidence type="ECO:0000256" key="4">
    <source>
        <dbReference type="ARBA" id="ARBA00022694"/>
    </source>
</evidence>
<keyword evidence="10" id="KW-1185">Reference proteome</keyword>
<evidence type="ECO:0000256" key="1">
    <source>
        <dbReference type="ARBA" id="ARBA00004496"/>
    </source>
</evidence>
<evidence type="ECO:0000313" key="9">
    <source>
        <dbReference type="EMBL" id="CAG8591591.1"/>
    </source>
</evidence>
<keyword evidence="5" id="KW-0677">Repeat</keyword>
<dbReference type="InterPro" id="IPR015943">
    <property type="entry name" value="WD40/YVTN_repeat-like_dom_sf"/>
</dbReference>
<dbReference type="GO" id="GO:0005737">
    <property type="term" value="C:cytoplasm"/>
    <property type="evidence" value="ECO:0007669"/>
    <property type="project" value="UniProtKB-SubCell"/>
</dbReference>
<dbReference type="Proteomes" id="UP000789739">
    <property type="component" value="Unassembled WGS sequence"/>
</dbReference>
<evidence type="ECO:0000256" key="5">
    <source>
        <dbReference type="ARBA" id="ARBA00022737"/>
    </source>
</evidence>
<evidence type="ECO:0000256" key="6">
    <source>
        <dbReference type="ARBA" id="ARBA00038255"/>
    </source>
</evidence>
<evidence type="ECO:0000256" key="3">
    <source>
        <dbReference type="ARBA" id="ARBA00022574"/>
    </source>
</evidence>
<dbReference type="OrthoDB" id="5594999at2759"/>
<dbReference type="PROSITE" id="PS50294">
    <property type="entry name" value="WD_REPEATS_REGION"/>
    <property type="match status" value="1"/>
</dbReference>
<accession>A0A9N9C4Z6</accession>
<name>A0A9N9C4Z6_9GLOM</name>
<dbReference type="Pfam" id="PF00400">
    <property type="entry name" value="WD40"/>
    <property type="match status" value="3"/>
</dbReference>
<comment type="subcellular location">
    <subcellularLocation>
        <location evidence="1">Cytoplasm</location>
    </subcellularLocation>
</comment>
<organism evidence="9 10">
    <name type="scientific">Paraglomus brasilianum</name>
    <dbReference type="NCBI Taxonomy" id="144538"/>
    <lineage>
        <taxon>Eukaryota</taxon>
        <taxon>Fungi</taxon>
        <taxon>Fungi incertae sedis</taxon>
        <taxon>Mucoromycota</taxon>
        <taxon>Glomeromycotina</taxon>
        <taxon>Glomeromycetes</taxon>
        <taxon>Paraglomerales</taxon>
        <taxon>Paraglomeraceae</taxon>
        <taxon>Paraglomus</taxon>
    </lineage>
</organism>
<evidence type="ECO:0000256" key="8">
    <source>
        <dbReference type="SAM" id="MobiDB-lite"/>
    </source>
</evidence>
<feature type="compositionally biased region" description="Basic and acidic residues" evidence="8">
    <location>
        <begin position="685"/>
        <end position="695"/>
    </location>
</feature>
<evidence type="ECO:0000256" key="7">
    <source>
        <dbReference type="PROSITE-ProRule" id="PRU00221"/>
    </source>
</evidence>
<feature type="region of interest" description="Disordered" evidence="8">
    <location>
        <begin position="676"/>
        <end position="695"/>
    </location>
</feature>
<gene>
    <name evidence="9" type="ORF">PBRASI_LOCUS7153</name>
</gene>
<comment type="caution">
    <text evidence="9">The sequence shown here is derived from an EMBL/GenBank/DDBJ whole genome shotgun (WGS) entry which is preliminary data.</text>
</comment>
<dbReference type="SUPFAM" id="SSF50978">
    <property type="entry name" value="WD40 repeat-like"/>
    <property type="match status" value="2"/>
</dbReference>
<dbReference type="GO" id="GO:0030488">
    <property type="term" value="P:tRNA methylation"/>
    <property type="evidence" value="ECO:0007669"/>
    <property type="project" value="TreeGrafter"/>
</dbReference>
<dbReference type="PANTHER" id="PTHR14344:SF3">
    <property type="entry name" value="WD REPEAT-CONTAINING PROTEIN 6"/>
    <property type="match status" value="1"/>
</dbReference>
<evidence type="ECO:0000313" key="10">
    <source>
        <dbReference type="Proteomes" id="UP000789739"/>
    </source>
</evidence>
<proteinExistence type="inferred from homology"/>
<feature type="repeat" description="WD" evidence="7">
    <location>
        <begin position="234"/>
        <end position="275"/>
    </location>
</feature>
<dbReference type="Gene3D" id="2.130.10.10">
    <property type="entry name" value="YVTN repeat-like/Quinoprotein amine dehydrogenase"/>
    <property type="match status" value="4"/>
</dbReference>
<reference evidence="9" key="1">
    <citation type="submission" date="2021-06" db="EMBL/GenBank/DDBJ databases">
        <authorList>
            <person name="Kallberg Y."/>
            <person name="Tangrot J."/>
            <person name="Rosling A."/>
        </authorList>
    </citation>
    <scope>NUCLEOTIDE SEQUENCE</scope>
    <source>
        <strain evidence="9">BR232B</strain>
    </source>
</reference>
<feature type="repeat" description="WD" evidence="7">
    <location>
        <begin position="1173"/>
        <end position="1206"/>
    </location>
</feature>
<sequence length="1277" mass="143421">MTSINADKPSSILYVGPVTSLKFHNSKILLAGHGPLLKVFYIPSGELLEVVIGLECLRIRGIVHVNQTNTTQETQQHEQAKAPTNENCVYVIYGGKTVRVLEMSLSYDDTPKPKCKITFITPPINMRDWILDINWVYGCEGESINESAFSEPCSQSSGDVNQPHLCVAYAHNFVDRFTYLFRSLVKTVTCSSRCILYSARFYGHSWETLLLAAGTVFNEVHLWSVKDGVVMKKFIGHEGVIFNVRFSFDGSILASVSDDRTIRVWKTDVNDKTKPITLYGHTARIWDCQIVGNYLVSISEDSTCRVWQNPVNVRDIKDALDIDCLACWEGHVGKNVWSLSICEEKGIVATGGQDSGIRLWSLLDVSSNKIDSEADLICAPLPSLETYHKLQVDCVNPKKSETKEYVRNCVIVSMDEIVIGTNLGHILLHNHQTHTWTPIFYSTELSNYNMMTASKCGRIVCCGGINGQVFILSVRHVFEPIRINLHPHKVFELFILDTNVADILYIISHAVHNDIYVLELDLKCETSHVRPLFKLAVPPRFLLMSTAYSSQYGLLFCGSREGGLGIYQLPPPKGCEEVRKGKDEESSQNDNECPAAAMQSSTQIPTLYLILYKCKTHRRQALTSIVLEYPPVAVDNNTTDDANDFIFIYTTGRDGEYIKYRLKGVETLRKRRKEKSVYGNTHGENSGEKCEDKDGSGEHVYVKGTEKNLEVGKAKHWKGKGESDSCLQLEEVYRAKITKGWLEQAVLFENALFLLGFYRKRFFVFNQSKSYDIFSVACGGAHRVWHFSAADAKLDSATFLFIRKEKVYIYSRTGSLKNDAFTECKLGNDFHGRETRSVSFCQYPIAVDNYYPLIFATGAEDSLLRLFQCMGMITRGNNIDNSDTNIPGDMQNGLRSLCCVKKHTSVIRSIQWSKGKELLLFTSGASEELRCWKIELTLPRDRMVSEGSLLVDVNCLEWGSCPSISDIPEMRIMSTSVHPIDNIDGIHVIVSGYSDSILRVWLFTEKTRSFTLVAIGQFHDNCILKVKCIAVKDKFLVLTSATDGRIAIWDISDVINSVINLITTQQFKRHSSSASSSAPSSLNQPHVLNRPLFISALHQSGVNVFDIVHVNGYRYLLASGGDDNAIAVKGIEIKIDEGIMEIGNWAGGELFGKGHLNREGLIERTEECVIRIENAHASSIQGLKFLNASTFVSVSLDQRLNIWDIRFEDNSSCEDDKKVKLKASKFIDVCDPACLDMTWDEEAVREDDSKEFNRDENNLVMHAIVGVAGIGFQLFRI</sequence>
<comment type="similarity">
    <text evidence="6">Belongs to the WD repeat WDR6 family.</text>
</comment>
<keyword evidence="2" id="KW-0963">Cytoplasm</keyword>
<dbReference type="SMART" id="SM00320">
    <property type="entry name" value="WD40"/>
    <property type="match status" value="7"/>
</dbReference>
<dbReference type="EMBL" id="CAJVPI010001053">
    <property type="protein sequence ID" value="CAG8591591.1"/>
    <property type="molecule type" value="Genomic_DNA"/>
</dbReference>
<dbReference type="PROSITE" id="PS50082">
    <property type="entry name" value="WD_REPEATS_2"/>
    <property type="match status" value="2"/>
</dbReference>
<evidence type="ECO:0000256" key="2">
    <source>
        <dbReference type="ARBA" id="ARBA00022490"/>
    </source>
</evidence>
<keyword evidence="3 7" id="KW-0853">WD repeat</keyword>